<dbReference type="Gene3D" id="1.10.10.10">
    <property type="entry name" value="Winged helix-like DNA-binding domain superfamily/Winged helix DNA-binding domain"/>
    <property type="match status" value="1"/>
</dbReference>
<dbReference type="RefSeq" id="WP_208006505.1">
    <property type="nucleotide sequence ID" value="NZ_JAGDFX010000021.1"/>
</dbReference>
<dbReference type="InterPro" id="IPR041657">
    <property type="entry name" value="HTH_17"/>
</dbReference>
<reference evidence="2 3" key="1">
    <citation type="submission" date="2021-03" db="EMBL/GenBank/DDBJ databases">
        <title>Oceanisphaera sp. nov., isolated from the intestine.</title>
        <authorList>
            <person name="Zhao L.-H."/>
            <person name="Shi L.-F."/>
        </authorList>
    </citation>
    <scope>NUCLEOTIDE SEQUENCE [LARGE SCALE GENOMIC DNA]</scope>
    <source>
        <strain evidence="2 3">DM8</strain>
    </source>
</reference>
<evidence type="ECO:0000259" key="1">
    <source>
        <dbReference type="Pfam" id="PF12728"/>
    </source>
</evidence>
<dbReference type="Proteomes" id="UP000664882">
    <property type="component" value="Unassembled WGS sequence"/>
</dbReference>
<dbReference type="Pfam" id="PF12728">
    <property type="entry name" value="HTH_17"/>
    <property type="match status" value="1"/>
</dbReference>
<gene>
    <name evidence="2" type="ORF">J3U76_13570</name>
</gene>
<dbReference type="InterPro" id="IPR009061">
    <property type="entry name" value="DNA-bd_dom_put_sf"/>
</dbReference>
<proteinExistence type="predicted"/>
<evidence type="ECO:0000313" key="3">
    <source>
        <dbReference type="Proteomes" id="UP000664882"/>
    </source>
</evidence>
<dbReference type="SUPFAM" id="SSF46955">
    <property type="entry name" value="Putative DNA-binding domain"/>
    <property type="match status" value="1"/>
</dbReference>
<comment type="caution">
    <text evidence="2">The sequence shown here is derived from an EMBL/GenBank/DDBJ whole genome shotgun (WGS) entry which is preliminary data.</text>
</comment>
<sequence>MATTQHITRHLARTKATAQHFQISEMTLWRWRQQDSFPKVLKRGQTVLYNLAAIEQWLLAGEEA</sequence>
<dbReference type="EMBL" id="JAGDFX010000021">
    <property type="protein sequence ID" value="MBO1520642.1"/>
    <property type="molecule type" value="Genomic_DNA"/>
</dbReference>
<dbReference type="InterPro" id="IPR036388">
    <property type="entry name" value="WH-like_DNA-bd_sf"/>
</dbReference>
<protein>
    <recommendedName>
        <fullName evidence="1">Helix-turn-helix domain-containing protein</fullName>
    </recommendedName>
</protein>
<evidence type="ECO:0000313" key="2">
    <source>
        <dbReference type="EMBL" id="MBO1520642.1"/>
    </source>
</evidence>
<name>A0ABS3NJ87_9GAMM</name>
<accession>A0ABS3NJ87</accession>
<keyword evidence="3" id="KW-1185">Reference proteome</keyword>
<organism evidence="2 3">
    <name type="scientific">Oceanisphaera pacifica</name>
    <dbReference type="NCBI Taxonomy" id="2818389"/>
    <lineage>
        <taxon>Bacteria</taxon>
        <taxon>Pseudomonadati</taxon>
        <taxon>Pseudomonadota</taxon>
        <taxon>Gammaproteobacteria</taxon>
        <taxon>Aeromonadales</taxon>
        <taxon>Aeromonadaceae</taxon>
        <taxon>Oceanisphaera</taxon>
    </lineage>
</organism>
<feature type="domain" description="Helix-turn-helix" evidence="1">
    <location>
        <begin position="14"/>
        <end position="59"/>
    </location>
</feature>